<keyword evidence="2" id="KW-1003">Cell membrane</keyword>
<gene>
    <name evidence="7" type="ORF">QO011_004474</name>
</gene>
<accession>A0ABU0JDW1</accession>
<feature type="transmembrane region" description="Helical" evidence="6">
    <location>
        <begin position="71"/>
        <end position="88"/>
    </location>
</feature>
<evidence type="ECO:0000256" key="3">
    <source>
        <dbReference type="ARBA" id="ARBA00022692"/>
    </source>
</evidence>
<evidence type="ECO:0000256" key="5">
    <source>
        <dbReference type="ARBA" id="ARBA00023136"/>
    </source>
</evidence>
<keyword evidence="8" id="KW-1185">Reference proteome</keyword>
<protein>
    <submittedName>
        <fullName evidence="7">Simple sugar transport system permease protein</fullName>
    </submittedName>
</protein>
<feature type="transmembrane region" description="Helical" evidence="6">
    <location>
        <begin position="145"/>
        <end position="164"/>
    </location>
</feature>
<keyword evidence="7" id="KW-0762">Sugar transport</keyword>
<organism evidence="7 8">
    <name type="scientific">Labrys wisconsinensis</name>
    <dbReference type="NCBI Taxonomy" id="425677"/>
    <lineage>
        <taxon>Bacteria</taxon>
        <taxon>Pseudomonadati</taxon>
        <taxon>Pseudomonadota</taxon>
        <taxon>Alphaproteobacteria</taxon>
        <taxon>Hyphomicrobiales</taxon>
        <taxon>Xanthobacteraceae</taxon>
        <taxon>Labrys</taxon>
    </lineage>
</organism>
<evidence type="ECO:0000256" key="1">
    <source>
        <dbReference type="ARBA" id="ARBA00004651"/>
    </source>
</evidence>
<feature type="transmembrane region" description="Helical" evidence="6">
    <location>
        <begin position="193"/>
        <end position="218"/>
    </location>
</feature>
<feature type="transmembrane region" description="Helical" evidence="6">
    <location>
        <begin position="37"/>
        <end position="59"/>
    </location>
</feature>
<keyword evidence="7" id="KW-0813">Transport</keyword>
<evidence type="ECO:0000313" key="8">
    <source>
        <dbReference type="Proteomes" id="UP001242480"/>
    </source>
</evidence>
<dbReference type="Proteomes" id="UP001242480">
    <property type="component" value="Unassembled WGS sequence"/>
</dbReference>
<keyword evidence="4 6" id="KW-1133">Transmembrane helix</keyword>
<feature type="transmembrane region" description="Helical" evidence="6">
    <location>
        <begin position="100"/>
        <end position="133"/>
    </location>
</feature>
<reference evidence="7 8" key="1">
    <citation type="submission" date="2023-07" db="EMBL/GenBank/DDBJ databases">
        <title>Genomic Encyclopedia of Type Strains, Phase IV (KMG-IV): sequencing the most valuable type-strain genomes for metagenomic binning, comparative biology and taxonomic classification.</title>
        <authorList>
            <person name="Goeker M."/>
        </authorList>
    </citation>
    <scope>NUCLEOTIDE SEQUENCE [LARGE SCALE GENOMIC DNA]</scope>
    <source>
        <strain evidence="7 8">DSM 19619</strain>
    </source>
</reference>
<comment type="caution">
    <text evidence="7">The sequence shown here is derived from an EMBL/GenBank/DDBJ whole genome shotgun (WGS) entry which is preliminary data.</text>
</comment>
<dbReference type="PANTHER" id="PTHR32196">
    <property type="entry name" value="ABC TRANSPORTER PERMEASE PROTEIN YPHD-RELATED-RELATED"/>
    <property type="match status" value="1"/>
</dbReference>
<proteinExistence type="predicted"/>
<sequence>MVTASEPSREETRKVGIAMPTTMLERVLFLLSRYREASIAVVAIILVIYFQIGSGGGFLSSQFMSVVLRDTGRLGLIAVAEVMLMITGEIDLSLSSTFSLAPYIMVLMSIVWGVPLAVGAAVGIALGVLVGFVNGIITVRFRVPSLITTVGTLFFLQGIVVSIYNSQPIVAPVEEPFSAIFGESLFDPSDSLWSWHGLTAFTPFVWTVLVVAALALVLNRTTFGLHTIATGSNIVGAKEIGVRTDRIKVCNFMIAGGCAAFAGIINTAQFASADPQAGSPFLTLQAIAAAVIGGTSLLGGSGTAIGSLIGAFVVASLNNGLVMIGAQATVSDIYLGVAIVAAMILSVQVDRLRTRRRL</sequence>
<name>A0ABU0JDW1_9HYPH</name>
<dbReference type="InterPro" id="IPR001851">
    <property type="entry name" value="ABC_transp_permease"/>
</dbReference>
<keyword evidence="5 6" id="KW-0472">Membrane</keyword>
<dbReference type="CDD" id="cd06579">
    <property type="entry name" value="TM_PBP1_transp_AraH_like"/>
    <property type="match status" value="1"/>
</dbReference>
<evidence type="ECO:0000256" key="6">
    <source>
        <dbReference type="SAM" id="Phobius"/>
    </source>
</evidence>
<evidence type="ECO:0000256" key="4">
    <source>
        <dbReference type="ARBA" id="ARBA00022989"/>
    </source>
</evidence>
<comment type="subcellular location">
    <subcellularLocation>
        <location evidence="1">Cell membrane</location>
        <topology evidence="1">Multi-pass membrane protein</topology>
    </subcellularLocation>
</comment>
<feature type="transmembrane region" description="Helical" evidence="6">
    <location>
        <begin position="249"/>
        <end position="271"/>
    </location>
</feature>
<dbReference type="EMBL" id="JAUSVX010000009">
    <property type="protein sequence ID" value="MDQ0471449.1"/>
    <property type="molecule type" value="Genomic_DNA"/>
</dbReference>
<keyword evidence="3 6" id="KW-0812">Transmembrane</keyword>
<feature type="transmembrane region" description="Helical" evidence="6">
    <location>
        <begin position="333"/>
        <end position="349"/>
    </location>
</feature>
<evidence type="ECO:0000256" key="2">
    <source>
        <dbReference type="ARBA" id="ARBA00022475"/>
    </source>
</evidence>
<feature type="transmembrane region" description="Helical" evidence="6">
    <location>
        <begin position="277"/>
        <end position="298"/>
    </location>
</feature>
<feature type="transmembrane region" description="Helical" evidence="6">
    <location>
        <begin position="305"/>
        <end position="327"/>
    </location>
</feature>
<dbReference type="Pfam" id="PF02653">
    <property type="entry name" value="BPD_transp_2"/>
    <property type="match status" value="1"/>
</dbReference>
<evidence type="ECO:0000313" key="7">
    <source>
        <dbReference type="EMBL" id="MDQ0471449.1"/>
    </source>
</evidence>
<dbReference type="RefSeq" id="WP_307276618.1">
    <property type="nucleotide sequence ID" value="NZ_JAUSVX010000009.1"/>
</dbReference>